<keyword evidence="4" id="KW-1185">Reference proteome</keyword>
<dbReference type="VEuPathDB" id="FungiDB:DIURU_001912"/>
<proteinExistence type="predicted"/>
<evidence type="ECO:0000256" key="1">
    <source>
        <dbReference type="SAM" id="MobiDB-lite"/>
    </source>
</evidence>
<dbReference type="EMBL" id="SWFT01000059">
    <property type="protein sequence ID" value="KAA8904331.1"/>
    <property type="molecule type" value="Genomic_DNA"/>
</dbReference>
<sequence>MTTTRYTRSRTRREPYDVSGSSPLKHVTDPPDLVREVCSSPIREDSNDSKRKAVTFSKKLTTPMKYNNIGESRKVDLSQPKSILKSITTESPPSLISSKNYGDSNFWSPGLVVELPAQSKTEVQLLFDGAIRVLRQPQFDRRFEVYASLATVLKHNVTPDLVRYLTKESTSFKGTPLTLITSLIRSDITMLAQECWGRDDVSTRNDPFQIRTMSQALRLITTFMSDEFLNCFLALDDVRWFYRQAATLLTRPSVSKALTLPLLQLLKDCKFPRSLRRNIFDNNEIIELMLMALINMQCFSSSTILSERVIAFYNYCIMFAPIMAKNAVHWVGPLVLSIITTAAQVPKSANVVVQTFTEICKVGEKHSDIIRALRDFLNQELNAETAELVVQSKLTNEAIEVEGQCGEDIVLQGLERLIELDRAKPALDLWVLLTLCSNKSSPKWRSIPHIAYQKDVTWESLRSWRVYVYLLGEKEGWNADIVPRKLLDLADIVRGPLHWQPTPDLIYMNSMVMDTIYHTIHKCIALMTIKSLRGYWDTVIAPMMTDTFFKSNEQTALHGYRILAHLTSTAPIVPYSQERIYSEEPIQIHEINCLPRLWIAKHAKSVAPLISQALLSLKDSARGLHLGSQYLQSISGMTTADEILFICESATVINNILDICDSPPKFIEMLFQQFSPEAILSSAVFDKLFVTETLIHGVFSKIHACGVSREIAFSFLQRIAEHHTHAWDVFLDLAMDEPIITNLELYEMLIPFITSCKTFAKFIDWLSEQMLDTTIMNPIHWPEQIINHEYFSMLAPYILGRLKDPSKASSTLDFINEYPNSLLPVVKEIYHIGTSILDDSLKDKFRHSWKLILNHKANVVANSGSEYDCHMLDDLLCKSESETGVVLQLAKDVLARFPMYTFARMEPDEVAIDDSESKFSTEDEGFEAISANTPTESFSSEGRVTRSKSRKVKGTTESTKKKRKAERRSKRTSTESREPYRDSFIESNTSEDRATKRQKVANFKRLYEVLSTWSQEDSQQLTSEQKSVLEKMALEFMLSLKK</sequence>
<dbReference type="GeneID" id="54780563"/>
<feature type="compositionally biased region" description="Basic residues" evidence="1">
    <location>
        <begin position="960"/>
        <end position="971"/>
    </location>
</feature>
<feature type="domain" description="Telomere-associated protein Rif1 N-terminal" evidence="2">
    <location>
        <begin position="196"/>
        <end position="396"/>
    </location>
</feature>
<reference evidence="3 4" key="1">
    <citation type="submission" date="2019-07" db="EMBL/GenBank/DDBJ databases">
        <title>Genome assembly of two rare yeast pathogens: Diutina rugosa and Trichomonascus ciferrii.</title>
        <authorList>
            <person name="Mixao V."/>
            <person name="Saus E."/>
            <person name="Hansen A."/>
            <person name="Lass-Flor C."/>
            <person name="Gabaldon T."/>
        </authorList>
    </citation>
    <scope>NUCLEOTIDE SEQUENCE [LARGE SCALE GENOMIC DNA]</scope>
    <source>
        <strain evidence="3 4">CBS 613</strain>
    </source>
</reference>
<dbReference type="Proteomes" id="UP000449547">
    <property type="component" value="Unassembled WGS sequence"/>
</dbReference>
<comment type="caution">
    <text evidence="3">The sequence shown here is derived from an EMBL/GenBank/DDBJ whole genome shotgun (WGS) entry which is preliminary data.</text>
</comment>
<gene>
    <name evidence="3" type="ORF">DIURU_001912</name>
</gene>
<evidence type="ECO:0000313" key="3">
    <source>
        <dbReference type="EMBL" id="KAA8904331.1"/>
    </source>
</evidence>
<evidence type="ECO:0000259" key="2">
    <source>
        <dbReference type="Pfam" id="PF12231"/>
    </source>
</evidence>
<dbReference type="InterPro" id="IPR022031">
    <property type="entry name" value="Rif1_N"/>
</dbReference>
<feature type="compositionally biased region" description="Polar residues" evidence="1">
    <location>
        <begin position="930"/>
        <end position="942"/>
    </location>
</feature>
<dbReference type="Pfam" id="PF12231">
    <property type="entry name" value="Rif1_N"/>
    <property type="match status" value="1"/>
</dbReference>
<protein>
    <recommendedName>
        <fullName evidence="2">Telomere-associated protein Rif1 N-terminal domain-containing protein</fullName>
    </recommendedName>
</protein>
<feature type="region of interest" description="Disordered" evidence="1">
    <location>
        <begin position="1"/>
        <end position="32"/>
    </location>
</feature>
<feature type="compositionally biased region" description="Basic and acidic residues" evidence="1">
    <location>
        <begin position="972"/>
        <end position="995"/>
    </location>
</feature>
<evidence type="ECO:0000313" key="4">
    <source>
        <dbReference type="Proteomes" id="UP000449547"/>
    </source>
</evidence>
<name>A0A642USH8_DIURU</name>
<feature type="region of interest" description="Disordered" evidence="1">
    <location>
        <begin position="930"/>
        <end position="996"/>
    </location>
</feature>
<dbReference type="OrthoDB" id="4070686at2759"/>
<accession>A0A642USH8</accession>
<dbReference type="RefSeq" id="XP_034013237.1">
    <property type="nucleotide sequence ID" value="XM_034154506.1"/>
</dbReference>
<organism evidence="3 4">
    <name type="scientific">Diutina rugosa</name>
    <name type="common">Yeast</name>
    <name type="synonym">Candida rugosa</name>
    <dbReference type="NCBI Taxonomy" id="5481"/>
    <lineage>
        <taxon>Eukaryota</taxon>
        <taxon>Fungi</taxon>
        <taxon>Dikarya</taxon>
        <taxon>Ascomycota</taxon>
        <taxon>Saccharomycotina</taxon>
        <taxon>Pichiomycetes</taxon>
        <taxon>Debaryomycetaceae</taxon>
        <taxon>Diutina</taxon>
    </lineage>
</organism>
<dbReference type="AlphaFoldDB" id="A0A642USH8"/>